<organism evidence="6 7">
    <name type="scientific">Labedaea rhizosphaerae</name>
    <dbReference type="NCBI Taxonomy" id="598644"/>
    <lineage>
        <taxon>Bacteria</taxon>
        <taxon>Bacillati</taxon>
        <taxon>Actinomycetota</taxon>
        <taxon>Actinomycetes</taxon>
        <taxon>Pseudonocardiales</taxon>
        <taxon>Pseudonocardiaceae</taxon>
        <taxon>Labedaea</taxon>
    </lineage>
</organism>
<evidence type="ECO:0000259" key="4">
    <source>
        <dbReference type="PROSITE" id="PS50043"/>
    </source>
</evidence>
<dbReference type="InterPro" id="IPR058245">
    <property type="entry name" value="NreC/VraR/RcsB-like_REC"/>
</dbReference>
<comment type="caution">
    <text evidence="6">The sequence shown here is derived from an EMBL/GenBank/DDBJ whole genome shotgun (WGS) entry which is preliminary data.</text>
</comment>
<dbReference type="EMBL" id="SNXZ01000005">
    <property type="protein sequence ID" value="TDP95055.1"/>
    <property type="molecule type" value="Genomic_DNA"/>
</dbReference>
<dbReference type="SMART" id="SM00448">
    <property type="entry name" value="REC"/>
    <property type="match status" value="1"/>
</dbReference>
<dbReference type="GO" id="GO:0000160">
    <property type="term" value="P:phosphorelay signal transduction system"/>
    <property type="evidence" value="ECO:0007669"/>
    <property type="project" value="InterPro"/>
</dbReference>
<keyword evidence="7" id="KW-1185">Reference proteome</keyword>
<dbReference type="GO" id="GO:0003677">
    <property type="term" value="F:DNA binding"/>
    <property type="evidence" value="ECO:0007669"/>
    <property type="project" value="UniProtKB-KW"/>
</dbReference>
<dbReference type="PANTHER" id="PTHR43214:SF43">
    <property type="entry name" value="TWO-COMPONENT RESPONSE REGULATOR"/>
    <property type="match status" value="1"/>
</dbReference>
<feature type="modified residue" description="4-aspartylphosphate" evidence="3">
    <location>
        <position position="57"/>
    </location>
</feature>
<evidence type="ECO:0000256" key="3">
    <source>
        <dbReference type="PROSITE-ProRule" id="PRU00169"/>
    </source>
</evidence>
<dbReference type="SUPFAM" id="SSF46894">
    <property type="entry name" value="C-terminal effector domain of the bipartite response regulators"/>
    <property type="match status" value="1"/>
</dbReference>
<evidence type="ECO:0000259" key="5">
    <source>
        <dbReference type="PROSITE" id="PS50110"/>
    </source>
</evidence>
<sequence length="219" mass="23674">MATAGIPVGVVEDHPLYRTALAGLLQEEPDIELDAVAESVTQFAARRQRQGSVVLLDLNLPGVQDAAAVMEVVRLGHKVLVISAQAGRTQVLGAMDAGARGYLCKDADATEILRAIREIAAGRRYISPTVASFVLDTSASRAKYPELSVREIEVLAKVAAGERDQDIADALHISVRTVRSYLDRIRDKTGLRRRSELTRYAIGRGYVDHGSSNDSLLPA</sequence>
<evidence type="ECO:0000256" key="1">
    <source>
        <dbReference type="ARBA" id="ARBA00022553"/>
    </source>
</evidence>
<dbReference type="Proteomes" id="UP000295444">
    <property type="component" value="Unassembled WGS sequence"/>
</dbReference>
<reference evidence="6 7" key="1">
    <citation type="submission" date="2019-03" db="EMBL/GenBank/DDBJ databases">
        <title>Genomic Encyclopedia of Type Strains, Phase IV (KMG-IV): sequencing the most valuable type-strain genomes for metagenomic binning, comparative biology and taxonomic classification.</title>
        <authorList>
            <person name="Goeker M."/>
        </authorList>
    </citation>
    <scope>NUCLEOTIDE SEQUENCE [LARGE SCALE GENOMIC DNA]</scope>
    <source>
        <strain evidence="6 7">DSM 45361</strain>
    </source>
</reference>
<feature type="domain" description="HTH luxR-type" evidence="4">
    <location>
        <begin position="140"/>
        <end position="205"/>
    </location>
</feature>
<protein>
    <submittedName>
        <fullName evidence="6">DNA-binding NarL/FixJ family response regulator</fullName>
    </submittedName>
</protein>
<proteinExistence type="predicted"/>
<gene>
    <name evidence="6" type="ORF">EV186_105287</name>
</gene>
<dbReference type="GO" id="GO:0006355">
    <property type="term" value="P:regulation of DNA-templated transcription"/>
    <property type="evidence" value="ECO:0007669"/>
    <property type="project" value="InterPro"/>
</dbReference>
<dbReference type="InterPro" id="IPR011006">
    <property type="entry name" value="CheY-like_superfamily"/>
</dbReference>
<evidence type="ECO:0000313" key="6">
    <source>
        <dbReference type="EMBL" id="TDP95055.1"/>
    </source>
</evidence>
<keyword evidence="1 3" id="KW-0597">Phosphoprotein</keyword>
<dbReference type="PRINTS" id="PR00038">
    <property type="entry name" value="HTHLUXR"/>
</dbReference>
<keyword evidence="2 6" id="KW-0238">DNA-binding</keyword>
<dbReference type="Pfam" id="PF00072">
    <property type="entry name" value="Response_reg"/>
    <property type="match status" value="1"/>
</dbReference>
<evidence type="ECO:0000256" key="2">
    <source>
        <dbReference type="ARBA" id="ARBA00023125"/>
    </source>
</evidence>
<evidence type="ECO:0000313" key="7">
    <source>
        <dbReference type="Proteomes" id="UP000295444"/>
    </source>
</evidence>
<dbReference type="PANTHER" id="PTHR43214">
    <property type="entry name" value="TWO-COMPONENT RESPONSE REGULATOR"/>
    <property type="match status" value="1"/>
</dbReference>
<dbReference type="AlphaFoldDB" id="A0A4R6S889"/>
<name>A0A4R6S889_LABRH</name>
<dbReference type="SUPFAM" id="SSF52172">
    <property type="entry name" value="CheY-like"/>
    <property type="match status" value="1"/>
</dbReference>
<feature type="domain" description="Response regulatory" evidence="5">
    <location>
        <begin position="7"/>
        <end position="120"/>
    </location>
</feature>
<dbReference type="InterPro" id="IPR016032">
    <property type="entry name" value="Sig_transdc_resp-reg_C-effctor"/>
</dbReference>
<dbReference type="InterPro" id="IPR039420">
    <property type="entry name" value="WalR-like"/>
</dbReference>
<dbReference type="RefSeq" id="WP_133852443.1">
    <property type="nucleotide sequence ID" value="NZ_SNXZ01000005.1"/>
</dbReference>
<dbReference type="CDD" id="cd06170">
    <property type="entry name" value="LuxR_C_like"/>
    <property type="match status" value="1"/>
</dbReference>
<dbReference type="OrthoDB" id="4214737at2"/>
<accession>A0A4R6S889</accession>
<dbReference type="Gene3D" id="3.40.50.2300">
    <property type="match status" value="1"/>
</dbReference>
<dbReference type="PROSITE" id="PS50110">
    <property type="entry name" value="RESPONSE_REGULATORY"/>
    <property type="match status" value="1"/>
</dbReference>
<dbReference type="InterPro" id="IPR001789">
    <property type="entry name" value="Sig_transdc_resp-reg_receiver"/>
</dbReference>
<dbReference type="InterPro" id="IPR000792">
    <property type="entry name" value="Tscrpt_reg_LuxR_C"/>
</dbReference>
<dbReference type="Pfam" id="PF00196">
    <property type="entry name" value="GerE"/>
    <property type="match status" value="1"/>
</dbReference>
<dbReference type="CDD" id="cd17535">
    <property type="entry name" value="REC_NarL-like"/>
    <property type="match status" value="1"/>
</dbReference>
<dbReference type="SMART" id="SM00421">
    <property type="entry name" value="HTH_LUXR"/>
    <property type="match status" value="1"/>
</dbReference>
<dbReference type="PROSITE" id="PS50043">
    <property type="entry name" value="HTH_LUXR_2"/>
    <property type="match status" value="1"/>
</dbReference>